<dbReference type="EMBL" id="AGUE01000215">
    <property type="protein sequence ID" value="EHK96939.1"/>
    <property type="molecule type" value="Genomic_DNA"/>
</dbReference>
<evidence type="ECO:0000313" key="1">
    <source>
        <dbReference type="EMBL" id="EHK96939.1"/>
    </source>
</evidence>
<name>H0EX14_GLAL7</name>
<protein>
    <submittedName>
        <fullName evidence="1">Uncharacterized protein</fullName>
    </submittedName>
</protein>
<sequence length="111" mass="11687">MGGASKSTEALAFRLRRKKNMRPKSAITATPAIPTPIPALAPVERVLDGVDGGKAAEEDVLWGVVVGSARAIPVVDADTAVIVDIELEEVELVIAPRVQALKKIVRGVPKN</sequence>
<dbReference type="InParanoid" id="H0EX14"/>
<dbReference type="Proteomes" id="UP000005446">
    <property type="component" value="Unassembled WGS sequence"/>
</dbReference>
<organism evidence="1 2">
    <name type="scientific">Glarea lozoyensis (strain ATCC 74030 / MF5533)</name>
    <dbReference type="NCBI Taxonomy" id="1104152"/>
    <lineage>
        <taxon>Eukaryota</taxon>
        <taxon>Fungi</taxon>
        <taxon>Dikarya</taxon>
        <taxon>Ascomycota</taxon>
        <taxon>Pezizomycotina</taxon>
        <taxon>Leotiomycetes</taxon>
        <taxon>Helotiales</taxon>
        <taxon>Helotiaceae</taxon>
        <taxon>Glarea</taxon>
    </lineage>
</organism>
<accession>H0EX14</accession>
<dbReference type="AlphaFoldDB" id="H0EX14"/>
<keyword evidence="2" id="KW-1185">Reference proteome</keyword>
<reference evidence="1 2" key="1">
    <citation type="journal article" date="2012" name="Eukaryot. Cell">
        <title>Genome sequence of the fungus Glarea lozoyensis: the first genome sequence of a species from the Helotiaceae family.</title>
        <authorList>
            <person name="Youssar L."/>
            <person name="Gruening B.A."/>
            <person name="Erxleben A."/>
            <person name="Guenther S."/>
            <person name="Huettel W."/>
        </authorList>
    </citation>
    <scope>NUCLEOTIDE SEQUENCE [LARGE SCALE GENOMIC DNA]</scope>
    <source>
        <strain evidence="2">ATCC 74030 / MF5533</strain>
    </source>
</reference>
<evidence type="ECO:0000313" key="2">
    <source>
        <dbReference type="Proteomes" id="UP000005446"/>
    </source>
</evidence>
<comment type="caution">
    <text evidence="1">The sequence shown here is derived from an EMBL/GenBank/DDBJ whole genome shotgun (WGS) entry which is preliminary data.</text>
</comment>
<gene>
    <name evidence="1" type="ORF">M7I_7339</name>
</gene>
<proteinExistence type="predicted"/>
<dbReference type="HOGENOM" id="CLU_2158681_0_0_1"/>